<dbReference type="PROSITE" id="PS51221">
    <property type="entry name" value="TTL"/>
    <property type="match status" value="1"/>
</dbReference>
<reference evidence="2 3" key="1">
    <citation type="journal article" date="2021" name="Elife">
        <title>Chloroplast acquisition without the gene transfer in kleptoplastic sea slugs, Plakobranchus ocellatus.</title>
        <authorList>
            <person name="Maeda T."/>
            <person name="Takahashi S."/>
            <person name="Yoshida T."/>
            <person name="Shimamura S."/>
            <person name="Takaki Y."/>
            <person name="Nagai Y."/>
            <person name="Toyoda A."/>
            <person name="Suzuki Y."/>
            <person name="Arimoto A."/>
            <person name="Ishii H."/>
            <person name="Satoh N."/>
            <person name="Nishiyama T."/>
            <person name="Hasebe M."/>
            <person name="Maruyama T."/>
            <person name="Minagawa J."/>
            <person name="Obokata J."/>
            <person name="Shigenobu S."/>
        </authorList>
    </citation>
    <scope>NUCLEOTIDE SEQUENCE [LARGE SCALE GENOMIC DNA]</scope>
</reference>
<dbReference type="Pfam" id="PF03133">
    <property type="entry name" value="TTL"/>
    <property type="match status" value="1"/>
</dbReference>
<feature type="compositionally biased region" description="Basic and acidic residues" evidence="1">
    <location>
        <begin position="709"/>
        <end position="718"/>
    </location>
</feature>
<feature type="compositionally biased region" description="Low complexity" evidence="1">
    <location>
        <begin position="572"/>
        <end position="604"/>
    </location>
</feature>
<evidence type="ECO:0000313" key="2">
    <source>
        <dbReference type="EMBL" id="GFO22072.1"/>
    </source>
</evidence>
<dbReference type="GO" id="GO:0070737">
    <property type="term" value="F:protein-glycine ligase activity, elongating"/>
    <property type="evidence" value="ECO:0007669"/>
    <property type="project" value="TreeGrafter"/>
</dbReference>
<comment type="caution">
    <text evidence="2">The sequence shown here is derived from an EMBL/GenBank/DDBJ whole genome shotgun (WGS) entry which is preliminary data.</text>
</comment>
<feature type="compositionally biased region" description="Gly residues" evidence="1">
    <location>
        <begin position="73"/>
        <end position="82"/>
    </location>
</feature>
<dbReference type="PANTHER" id="PTHR46810:SF1">
    <property type="entry name" value="INACTIVE POLYGLYCYLASE TTLL10"/>
    <property type="match status" value="1"/>
</dbReference>
<feature type="compositionally biased region" description="Low complexity" evidence="1">
    <location>
        <begin position="634"/>
        <end position="655"/>
    </location>
</feature>
<dbReference type="AlphaFoldDB" id="A0AAV4BRT2"/>
<sequence>MDGILQMHIVAMKSDLWISRSIQEAQRSARKMKEERMRWKRRRERDRRYWVSLAAACYGASAKSHAGKQVAGSQGGSQGGAGDKVNQEKEQTTTTEPAEGGGDDASKGVVRGGGGGAGGGGGGGGGGKRPGRPPKLPQCCLPNNMQPTFYIGGGNGTALVEGPLLGLGWKRITDKNDERYKLKWVENKSRINYVAFREGEQLVNHIPNCKLLTNKLGLLCSLQEYERVTLLTKGRTPRMKMTDFIPETYKLDERLDREKFLAEYADGETWICKPTSLNQGKGIFLLRSREEINNLLSEREAKLQSKSFSRQPLMRIVQRYINKPMLLDNRKFDIRSYMMIASTVPYLVVFHQGYVRLSCQKYDQADTNLTTHLTNQFVQKKDPMYKDYKEDTAWTMDKFNDYINDHVAKEKGLDKDWVYGYLTRQMQRISLHCFNSVKHKLQCKIGYFDLYGLDFMVDDDMKVWLIEINANPALHTNCSALKDAIPPVVENGLYLALECFDKSRKGQPLMPLNSLSDFSVLYCGASPNAVAPRQIRSVSPFKDAGDWGSRPAGTSSSTRRHSPPRNLPRMNTTASTVATSSSGATQGQTTSVTTTTPASSTSQGPLVVTKPERREPPSSILPTINIGTSLAPKSSSAGAVGGTSSNSTSRQQHQQQQHHHHHQQQQQQQQQREATLTRVSLTGGVSSSTNDDLHRLRMIHADNSAPVRKSRDNPLRGN</sequence>
<dbReference type="PANTHER" id="PTHR46810">
    <property type="entry name" value="INACTIVE POLYGLYCYLASE TTLL10"/>
    <property type="match status" value="1"/>
</dbReference>
<feature type="region of interest" description="Disordered" evidence="1">
    <location>
        <begin position="540"/>
        <end position="718"/>
    </location>
</feature>
<gene>
    <name evidence="2" type="ORF">PoB_004857700</name>
</gene>
<dbReference type="EMBL" id="BLXT01005315">
    <property type="protein sequence ID" value="GFO22072.1"/>
    <property type="molecule type" value="Genomic_DNA"/>
</dbReference>
<dbReference type="SUPFAM" id="SSF56059">
    <property type="entry name" value="Glutathione synthetase ATP-binding domain-like"/>
    <property type="match status" value="1"/>
</dbReference>
<name>A0AAV4BRT2_9GAST</name>
<keyword evidence="3" id="KW-1185">Reference proteome</keyword>
<feature type="compositionally biased region" description="Polar residues" evidence="1">
    <location>
        <begin position="672"/>
        <end position="690"/>
    </location>
</feature>
<dbReference type="Gene3D" id="3.30.470.20">
    <property type="entry name" value="ATP-grasp fold, B domain"/>
    <property type="match status" value="1"/>
</dbReference>
<organism evidence="2 3">
    <name type="scientific">Plakobranchus ocellatus</name>
    <dbReference type="NCBI Taxonomy" id="259542"/>
    <lineage>
        <taxon>Eukaryota</taxon>
        <taxon>Metazoa</taxon>
        <taxon>Spiralia</taxon>
        <taxon>Lophotrochozoa</taxon>
        <taxon>Mollusca</taxon>
        <taxon>Gastropoda</taxon>
        <taxon>Heterobranchia</taxon>
        <taxon>Euthyneura</taxon>
        <taxon>Panpulmonata</taxon>
        <taxon>Sacoglossa</taxon>
        <taxon>Placobranchoidea</taxon>
        <taxon>Plakobranchidae</taxon>
        <taxon>Plakobranchus</taxon>
    </lineage>
</organism>
<evidence type="ECO:0000313" key="3">
    <source>
        <dbReference type="Proteomes" id="UP000735302"/>
    </source>
</evidence>
<feature type="compositionally biased region" description="Polar residues" evidence="1">
    <location>
        <begin position="620"/>
        <end position="633"/>
    </location>
</feature>
<protein>
    <submittedName>
        <fullName evidence="2">Protein polyglycylase ttll10-like isoform x1</fullName>
    </submittedName>
</protein>
<dbReference type="InterPro" id="IPR027752">
    <property type="entry name" value="TTLL10"/>
</dbReference>
<feature type="region of interest" description="Disordered" evidence="1">
    <location>
        <begin position="64"/>
        <end position="137"/>
    </location>
</feature>
<accession>A0AAV4BRT2</accession>
<dbReference type="InterPro" id="IPR004344">
    <property type="entry name" value="TTL/TTLL_fam"/>
</dbReference>
<dbReference type="Proteomes" id="UP000735302">
    <property type="component" value="Unassembled WGS sequence"/>
</dbReference>
<evidence type="ECO:0000256" key="1">
    <source>
        <dbReference type="SAM" id="MobiDB-lite"/>
    </source>
</evidence>
<proteinExistence type="predicted"/>
<feature type="compositionally biased region" description="Gly residues" evidence="1">
    <location>
        <begin position="110"/>
        <end position="128"/>
    </location>
</feature>